<sequence>MRGHSLISAGLRIFAIVLVVIALRQSAEIMLFMEHLGMSLKFAAAVFMAIGFPLLLAGILWRYSYPIAQKVAPDPFLNKSEDPQPLGEPDIFRVGVTLLGMYFFASALASLSYQVISIQRAKNLMNDAFLSSSDTWIRLAATSTELIIGLVFFVGSGSLVRFYVFVKELGVREDQEQNQ</sequence>
<proteinExistence type="predicted"/>
<feature type="transmembrane region" description="Helical" evidence="1">
    <location>
        <begin position="6"/>
        <end position="23"/>
    </location>
</feature>
<evidence type="ECO:0000313" key="3">
    <source>
        <dbReference type="Proteomes" id="UP000183104"/>
    </source>
</evidence>
<gene>
    <name evidence="2" type="ORF">SAMN05661077_0010</name>
</gene>
<organism evidence="2 3">
    <name type="scientific">Thiohalorhabdus denitrificans</name>
    <dbReference type="NCBI Taxonomy" id="381306"/>
    <lineage>
        <taxon>Bacteria</taxon>
        <taxon>Pseudomonadati</taxon>
        <taxon>Pseudomonadota</taxon>
        <taxon>Gammaproteobacteria</taxon>
        <taxon>Thiohalorhabdales</taxon>
        <taxon>Thiohalorhabdaceae</taxon>
        <taxon>Thiohalorhabdus</taxon>
    </lineage>
</organism>
<keyword evidence="1" id="KW-0472">Membrane</keyword>
<keyword evidence="1" id="KW-0812">Transmembrane</keyword>
<dbReference type="Proteomes" id="UP000183104">
    <property type="component" value="Unassembled WGS sequence"/>
</dbReference>
<evidence type="ECO:0000256" key="1">
    <source>
        <dbReference type="SAM" id="Phobius"/>
    </source>
</evidence>
<evidence type="ECO:0000313" key="2">
    <source>
        <dbReference type="EMBL" id="SCY64812.1"/>
    </source>
</evidence>
<keyword evidence="1" id="KW-1133">Transmembrane helix</keyword>
<reference evidence="3" key="1">
    <citation type="submission" date="2016-10" db="EMBL/GenBank/DDBJ databases">
        <authorList>
            <person name="Varghese N."/>
        </authorList>
    </citation>
    <scope>NUCLEOTIDE SEQUENCE [LARGE SCALE GENOMIC DNA]</scope>
    <source>
        <strain evidence="3">HL 19</strain>
    </source>
</reference>
<feature type="transmembrane region" description="Helical" evidence="1">
    <location>
        <begin position="44"/>
        <end position="63"/>
    </location>
</feature>
<accession>A0A0P9CR59</accession>
<dbReference type="STRING" id="381306.AN478_00200"/>
<dbReference type="EMBL" id="FMUN01000010">
    <property type="protein sequence ID" value="SCY64812.1"/>
    <property type="molecule type" value="Genomic_DNA"/>
</dbReference>
<protein>
    <submittedName>
        <fullName evidence="2">Uncharacterized protein</fullName>
    </submittedName>
</protein>
<dbReference type="AlphaFoldDB" id="A0A0P9CR59"/>
<name>A0A0P9CR59_9GAMM</name>
<keyword evidence="3" id="KW-1185">Reference proteome</keyword>
<dbReference type="RefSeq" id="WP_054964616.1">
    <property type="nucleotide sequence ID" value="NZ_FMUN01000010.1"/>
</dbReference>
<feature type="transmembrane region" description="Helical" evidence="1">
    <location>
        <begin position="91"/>
        <end position="116"/>
    </location>
</feature>
<feature type="transmembrane region" description="Helical" evidence="1">
    <location>
        <begin position="146"/>
        <end position="166"/>
    </location>
</feature>